<feature type="transmembrane region" description="Helical" evidence="7">
    <location>
        <begin position="180"/>
        <end position="206"/>
    </location>
</feature>
<reference evidence="9 10" key="1">
    <citation type="submission" date="2023-09" db="EMBL/GenBank/DDBJ databases">
        <title>Microbacterium fusihabitans sp. nov., Microbacterium phycihabitans sp. nov., and Microbacterium cervinum sp. nov., isolated from dried seaweeds of beach.</title>
        <authorList>
            <person name="Lee S.D."/>
        </authorList>
    </citation>
    <scope>NUCLEOTIDE SEQUENCE [LARGE SCALE GENOMIC DNA]</scope>
    <source>
        <strain evidence="9 10">KSW2-21</strain>
    </source>
</reference>
<feature type="transmembrane region" description="Helical" evidence="7">
    <location>
        <begin position="98"/>
        <end position="120"/>
    </location>
</feature>
<gene>
    <name evidence="9" type="ORF">RWH43_06660</name>
</gene>
<feature type="transmembrane region" description="Helical" evidence="7">
    <location>
        <begin position="37"/>
        <end position="64"/>
    </location>
</feature>
<dbReference type="PANTHER" id="PTHR30193:SF37">
    <property type="entry name" value="INNER MEMBRANE ABC TRANSPORTER PERMEASE PROTEIN YCJO"/>
    <property type="match status" value="1"/>
</dbReference>
<keyword evidence="5 7" id="KW-1133">Transmembrane helix</keyword>
<keyword evidence="10" id="KW-1185">Reference proteome</keyword>
<dbReference type="PROSITE" id="PS50928">
    <property type="entry name" value="ABC_TM1"/>
    <property type="match status" value="1"/>
</dbReference>
<sequence length="318" mass="34542">MTATLNSETEAVIVPRRAGHRRRPPKPRRPGLLKFGYWWWALPGIIMVLGIHYVATTVGGFFAFTNWTGIGSFDIVGFDNFRKIFADPTKIAALGNTLFLAFGSVILSNVAGLAIAVGLNRVLKTRYILRTLFFMPVVLSPLATSYIWKFVFQFDGPLNILLRAAGLGDLARPWLADPTWAIWTVLIVVVWQNIGFAMVIYMAGLAAVPVEVEEAAAIDGANIWQRFLHVTVPAIRPAIAIATTLGLVNGLRIFDQIMALTGGGPANATATLATEVYKQAFSLGNFGYGAALALLLTVIILVFAVVQQRVGQGRNAEN</sequence>
<dbReference type="InterPro" id="IPR051393">
    <property type="entry name" value="ABC_transporter_permease"/>
</dbReference>
<feature type="transmembrane region" description="Helical" evidence="7">
    <location>
        <begin position="286"/>
        <end position="306"/>
    </location>
</feature>
<evidence type="ECO:0000256" key="5">
    <source>
        <dbReference type="ARBA" id="ARBA00022989"/>
    </source>
</evidence>
<dbReference type="InterPro" id="IPR035906">
    <property type="entry name" value="MetI-like_sf"/>
</dbReference>
<evidence type="ECO:0000256" key="7">
    <source>
        <dbReference type="RuleBase" id="RU363032"/>
    </source>
</evidence>
<evidence type="ECO:0000256" key="3">
    <source>
        <dbReference type="ARBA" id="ARBA00022475"/>
    </source>
</evidence>
<dbReference type="PANTHER" id="PTHR30193">
    <property type="entry name" value="ABC TRANSPORTER PERMEASE PROTEIN"/>
    <property type="match status" value="1"/>
</dbReference>
<feature type="transmembrane region" description="Helical" evidence="7">
    <location>
        <begin position="127"/>
        <end position="148"/>
    </location>
</feature>
<keyword evidence="2 7" id="KW-0813">Transport</keyword>
<evidence type="ECO:0000256" key="2">
    <source>
        <dbReference type="ARBA" id="ARBA00022448"/>
    </source>
</evidence>
<dbReference type="SUPFAM" id="SSF161098">
    <property type="entry name" value="MetI-like"/>
    <property type="match status" value="1"/>
</dbReference>
<evidence type="ECO:0000256" key="1">
    <source>
        <dbReference type="ARBA" id="ARBA00004651"/>
    </source>
</evidence>
<dbReference type="Pfam" id="PF00528">
    <property type="entry name" value="BPD_transp_1"/>
    <property type="match status" value="1"/>
</dbReference>
<evidence type="ECO:0000259" key="8">
    <source>
        <dbReference type="PROSITE" id="PS50928"/>
    </source>
</evidence>
<keyword evidence="6 7" id="KW-0472">Membrane</keyword>
<evidence type="ECO:0000256" key="4">
    <source>
        <dbReference type="ARBA" id="ARBA00022692"/>
    </source>
</evidence>
<name>A0ABU3RU71_9MICO</name>
<feature type="transmembrane region" description="Helical" evidence="7">
    <location>
        <begin position="227"/>
        <end position="248"/>
    </location>
</feature>
<dbReference type="CDD" id="cd06261">
    <property type="entry name" value="TM_PBP2"/>
    <property type="match status" value="1"/>
</dbReference>
<evidence type="ECO:0000313" key="10">
    <source>
        <dbReference type="Proteomes" id="UP001256673"/>
    </source>
</evidence>
<dbReference type="Proteomes" id="UP001256673">
    <property type="component" value="Unassembled WGS sequence"/>
</dbReference>
<proteinExistence type="inferred from homology"/>
<dbReference type="InterPro" id="IPR000515">
    <property type="entry name" value="MetI-like"/>
</dbReference>
<comment type="subcellular location">
    <subcellularLocation>
        <location evidence="1 7">Cell membrane</location>
        <topology evidence="1 7">Multi-pass membrane protein</topology>
    </subcellularLocation>
</comment>
<dbReference type="RefSeq" id="WP_316001024.1">
    <property type="nucleotide sequence ID" value="NZ_JAWDIU010000001.1"/>
</dbReference>
<dbReference type="EMBL" id="JAWDIU010000001">
    <property type="protein sequence ID" value="MDU0326439.1"/>
    <property type="molecule type" value="Genomic_DNA"/>
</dbReference>
<protein>
    <submittedName>
        <fullName evidence="9">Sugar ABC transporter permease</fullName>
    </submittedName>
</protein>
<keyword evidence="4 7" id="KW-0812">Transmembrane</keyword>
<comment type="similarity">
    <text evidence="7">Belongs to the binding-protein-dependent transport system permease family.</text>
</comment>
<comment type="caution">
    <text evidence="9">The sequence shown here is derived from an EMBL/GenBank/DDBJ whole genome shotgun (WGS) entry which is preliminary data.</text>
</comment>
<evidence type="ECO:0000313" key="9">
    <source>
        <dbReference type="EMBL" id="MDU0326439.1"/>
    </source>
</evidence>
<dbReference type="Gene3D" id="1.10.3720.10">
    <property type="entry name" value="MetI-like"/>
    <property type="match status" value="1"/>
</dbReference>
<evidence type="ECO:0000256" key="6">
    <source>
        <dbReference type="ARBA" id="ARBA00023136"/>
    </source>
</evidence>
<keyword evidence="3" id="KW-1003">Cell membrane</keyword>
<organism evidence="9 10">
    <name type="scientific">Microbacterium algihabitans</name>
    <dbReference type="NCBI Taxonomy" id="3075992"/>
    <lineage>
        <taxon>Bacteria</taxon>
        <taxon>Bacillati</taxon>
        <taxon>Actinomycetota</taxon>
        <taxon>Actinomycetes</taxon>
        <taxon>Micrococcales</taxon>
        <taxon>Microbacteriaceae</taxon>
        <taxon>Microbacterium</taxon>
    </lineage>
</organism>
<accession>A0ABU3RU71</accession>
<feature type="domain" description="ABC transmembrane type-1" evidence="8">
    <location>
        <begin position="94"/>
        <end position="307"/>
    </location>
</feature>